<dbReference type="Proteomes" id="UP000217889">
    <property type="component" value="Chromosome"/>
</dbReference>
<evidence type="ECO:0000313" key="4">
    <source>
        <dbReference type="Proteomes" id="UP000217889"/>
    </source>
</evidence>
<dbReference type="InterPro" id="IPR001173">
    <property type="entry name" value="Glyco_trans_2-like"/>
</dbReference>
<dbReference type="CDD" id="cd00761">
    <property type="entry name" value="Glyco_tranf_GTA_type"/>
    <property type="match status" value="1"/>
</dbReference>
<sequence>MAPAARRPRGPVLGLRALAPAPALRRGLPRAAPHQSSAHHPLHPASLGGARRRSTPMSTVPASPSVTTVIATHGRGELLRRAIRSIAAQEYDGPLEILVVFDQSEIDPLEDLRAELPAGPTIALHENTRAAGLAGARNTGIAAAEGALVAFCDDDDEWAPGKLAAQVALWDERPEAAVIAAGITIVTVDGSIDRRPPMLTTRTDLLRSRVGELHPSSFLFRRADLLSLPGGVDEEIPFGYGEDYDFLLRITELGPVASVPEELVIVHWDRTSYFAGRWERMAQGLSYLVTKHPGLLQDSRNAARMCGQVAFALAAAGEYAEARSWTRRTLRHRPLEPRAWLAMLTMTRLVTPQQTIAALNRRGRGI</sequence>
<dbReference type="AlphaFoldDB" id="A0A291H0U5"/>
<dbReference type="KEGG" id="bgg:CFK41_15825"/>
<evidence type="ECO:0000256" key="1">
    <source>
        <dbReference type="SAM" id="MobiDB-lite"/>
    </source>
</evidence>
<proteinExistence type="predicted"/>
<keyword evidence="3" id="KW-0808">Transferase</keyword>
<evidence type="ECO:0000313" key="3">
    <source>
        <dbReference type="EMBL" id="ATG56083.1"/>
    </source>
</evidence>
<dbReference type="PANTHER" id="PTHR43685:SF2">
    <property type="entry name" value="GLYCOSYLTRANSFERASE 2-LIKE DOMAIN-CONTAINING PROTEIN"/>
    <property type="match status" value="1"/>
</dbReference>
<feature type="domain" description="Glycosyltransferase 2-like" evidence="2">
    <location>
        <begin position="69"/>
        <end position="223"/>
    </location>
</feature>
<accession>A0A291H0U5</accession>
<dbReference type="InterPro" id="IPR050834">
    <property type="entry name" value="Glycosyltransf_2"/>
</dbReference>
<dbReference type="PANTHER" id="PTHR43685">
    <property type="entry name" value="GLYCOSYLTRANSFERASE"/>
    <property type="match status" value="1"/>
</dbReference>
<feature type="region of interest" description="Disordered" evidence="1">
    <location>
        <begin position="29"/>
        <end position="64"/>
    </location>
</feature>
<feature type="compositionally biased region" description="Polar residues" evidence="1">
    <location>
        <begin position="55"/>
        <end position="64"/>
    </location>
</feature>
<evidence type="ECO:0000259" key="2">
    <source>
        <dbReference type="Pfam" id="PF00535"/>
    </source>
</evidence>
<dbReference type="GO" id="GO:0016740">
    <property type="term" value="F:transferase activity"/>
    <property type="evidence" value="ECO:0007669"/>
    <property type="project" value="UniProtKB-KW"/>
</dbReference>
<gene>
    <name evidence="3" type="ORF">CFK41_15825</name>
</gene>
<dbReference type="EMBL" id="CP023564">
    <property type="protein sequence ID" value="ATG56083.1"/>
    <property type="molecule type" value="Genomic_DNA"/>
</dbReference>
<reference evidence="3 4" key="1">
    <citation type="journal article" date="2014" name="Int. J. Syst. Evol. Microbiol.">
        <title>Brachybacterium ginsengisoli sp. nov., isolated from soil of a ginseng field.</title>
        <authorList>
            <person name="Hoang V.A."/>
            <person name="Kim Y.J."/>
            <person name="Nguyen N.L."/>
            <person name="Yang D.C."/>
        </authorList>
    </citation>
    <scope>NUCLEOTIDE SEQUENCE [LARGE SCALE GENOMIC DNA]</scope>
    <source>
        <strain evidence="3 4">DCY80</strain>
    </source>
</reference>
<dbReference type="Pfam" id="PF00535">
    <property type="entry name" value="Glycos_transf_2"/>
    <property type="match status" value="1"/>
</dbReference>
<dbReference type="OrthoDB" id="6286688at2"/>
<dbReference type="InterPro" id="IPR029044">
    <property type="entry name" value="Nucleotide-diphossugar_trans"/>
</dbReference>
<protein>
    <submittedName>
        <fullName evidence="3">Glycosyl transferase family 2</fullName>
    </submittedName>
</protein>
<name>A0A291H0U5_9MICO</name>
<dbReference type="SUPFAM" id="SSF53448">
    <property type="entry name" value="Nucleotide-diphospho-sugar transferases"/>
    <property type="match status" value="1"/>
</dbReference>
<keyword evidence="4" id="KW-1185">Reference proteome</keyword>
<organism evidence="3 4">
    <name type="scientific">Brachybacterium ginsengisoli</name>
    <dbReference type="NCBI Taxonomy" id="1331682"/>
    <lineage>
        <taxon>Bacteria</taxon>
        <taxon>Bacillati</taxon>
        <taxon>Actinomycetota</taxon>
        <taxon>Actinomycetes</taxon>
        <taxon>Micrococcales</taxon>
        <taxon>Dermabacteraceae</taxon>
        <taxon>Brachybacterium</taxon>
    </lineage>
</organism>
<dbReference type="Gene3D" id="3.90.550.10">
    <property type="entry name" value="Spore Coat Polysaccharide Biosynthesis Protein SpsA, Chain A"/>
    <property type="match status" value="1"/>
</dbReference>